<evidence type="ECO:0000313" key="2">
    <source>
        <dbReference type="Proteomes" id="UP001157006"/>
    </source>
</evidence>
<organism evidence="1 2">
    <name type="scientific">Vicia faba</name>
    <name type="common">Broad bean</name>
    <name type="synonym">Faba vulgaris</name>
    <dbReference type="NCBI Taxonomy" id="3906"/>
    <lineage>
        <taxon>Eukaryota</taxon>
        <taxon>Viridiplantae</taxon>
        <taxon>Streptophyta</taxon>
        <taxon>Embryophyta</taxon>
        <taxon>Tracheophyta</taxon>
        <taxon>Spermatophyta</taxon>
        <taxon>Magnoliopsida</taxon>
        <taxon>eudicotyledons</taxon>
        <taxon>Gunneridae</taxon>
        <taxon>Pentapetalae</taxon>
        <taxon>rosids</taxon>
        <taxon>fabids</taxon>
        <taxon>Fabales</taxon>
        <taxon>Fabaceae</taxon>
        <taxon>Papilionoideae</taxon>
        <taxon>50 kb inversion clade</taxon>
        <taxon>NPAAA clade</taxon>
        <taxon>Hologalegina</taxon>
        <taxon>IRL clade</taxon>
        <taxon>Fabeae</taxon>
        <taxon>Vicia</taxon>
    </lineage>
</organism>
<dbReference type="AlphaFoldDB" id="A0AAV0ZAS6"/>
<dbReference type="EMBL" id="OX451735">
    <property type="protein sequence ID" value="CAI8593505.1"/>
    <property type="molecule type" value="Genomic_DNA"/>
</dbReference>
<protein>
    <submittedName>
        <fullName evidence="1">Uncharacterized protein</fullName>
    </submittedName>
</protein>
<proteinExistence type="predicted"/>
<gene>
    <name evidence="1" type="ORF">VFH_I094800</name>
</gene>
<dbReference type="Proteomes" id="UP001157006">
    <property type="component" value="Chromosome 1S"/>
</dbReference>
<name>A0AAV0ZAS6_VICFA</name>
<accession>A0AAV0ZAS6</accession>
<reference evidence="1 2" key="1">
    <citation type="submission" date="2023-01" db="EMBL/GenBank/DDBJ databases">
        <authorList>
            <person name="Kreplak J."/>
        </authorList>
    </citation>
    <scope>NUCLEOTIDE SEQUENCE [LARGE SCALE GENOMIC DNA]</scope>
</reference>
<sequence>MKGREAHNEFVAFVFRGGSSNHGGSKWCFEMTVRFHYGMSCHETASCLNFFGYLEWWNNGRGNGKSTEKGKCVVGDGKCILGVANVAQYATSSFSASPVLTTQDKSDVGHTLTDDQWNTILNMFKLHFEDGDWSG</sequence>
<keyword evidence="2" id="KW-1185">Reference proteome</keyword>
<evidence type="ECO:0000313" key="1">
    <source>
        <dbReference type="EMBL" id="CAI8593505.1"/>
    </source>
</evidence>